<dbReference type="InterPro" id="IPR010035">
    <property type="entry name" value="Thi_S"/>
</dbReference>
<reference evidence="1 2" key="1">
    <citation type="journal article" date="2019" name="Int. J. Syst. Evol. Microbiol.">
        <title>The Global Catalogue of Microorganisms (GCM) 10K type strain sequencing project: providing services to taxonomists for standard genome sequencing and annotation.</title>
        <authorList>
            <consortium name="The Broad Institute Genomics Platform"/>
            <consortium name="The Broad Institute Genome Sequencing Center for Infectious Disease"/>
            <person name="Wu L."/>
            <person name="Ma J."/>
        </authorList>
    </citation>
    <scope>NUCLEOTIDE SEQUENCE [LARGE SCALE GENOMIC DNA]</scope>
    <source>
        <strain evidence="1 2">JCM 10649</strain>
    </source>
</reference>
<dbReference type="PANTHER" id="PTHR34472:SF1">
    <property type="entry name" value="SULFUR CARRIER PROTEIN THIS"/>
    <property type="match status" value="1"/>
</dbReference>
<sequence>MNPTDPTDRPEAQVGISLNGERRAIPRGLTLDGLVASLTTAHSGVAAAVNEAVVPRGQWPATTLGDGDRVEVLTAVQGG</sequence>
<dbReference type="InterPro" id="IPR016155">
    <property type="entry name" value="Mopterin_synth/thiamin_S_b"/>
</dbReference>
<comment type="caution">
    <text evidence="1">The sequence shown here is derived from an EMBL/GenBank/DDBJ whole genome shotgun (WGS) entry which is preliminary data.</text>
</comment>
<dbReference type="InterPro" id="IPR012675">
    <property type="entry name" value="Beta-grasp_dom_sf"/>
</dbReference>
<dbReference type="InterPro" id="IPR003749">
    <property type="entry name" value="ThiS/MoaD-like"/>
</dbReference>
<evidence type="ECO:0000313" key="1">
    <source>
        <dbReference type="EMBL" id="GAA0494511.1"/>
    </source>
</evidence>
<dbReference type="Proteomes" id="UP001499895">
    <property type="component" value="Unassembled WGS sequence"/>
</dbReference>
<proteinExistence type="predicted"/>
<name>A0ABN1BBX6_9ACTN</name>
<dbReference type="EMBL" id="BAAAHB010000143">
    <property type="protein sequence ID" value="GAA0494511.1"/>
    <property type="molecule type" value="Genomic_DNA"/>
</dbReference>
<keyword evidence="2" id="KW-1185">Reference proteome</keyword>
<accession>A0ABN1BBX6</accession>
<dbReference type="CDD" id="cd00565">
    <property type="entry name" value="Ubl_ThiS"/>
    <property type="match status" value="1"/>
</dbReference>
<dbReference type="NCBIfam" id="TIGR01683">
    <property type="entry name" value="thiS"/>
    <property type="match status" value="1"/>
</dbReference>
<dbReference type="SUPFAM" id="SSF54285">
    <property type="entry name" value="MoaD/ThiS"/>
    <property type="match status" value="1"/>
</dbReference>
<dbReference type="Pfam" id="PF02597">
    <property type="entry name" value="ThiS"/>
    <property type="match status" value="1"/>
</dbReference>
<gene>
    <name evidence="1" type="primary">thiS</name>
    <name evidence="1" type="ORF">GCM10009544_63370</name>
</gene>
<organism evidence="1 2">
    <name type="scientific">Streptomyces stramineus</name>
    <dbReference type="NCBI Taxonomy" id="173861"/>
    <lineage>
        <taxon>Bacteria</taxon>
        <taxon>Bacillati</taxon>
        <taxon>Actinomycetota</taxon>
        <taxon>Actinomycetes</taxon>
        <taxon>Kitasatosporales</taxon>
        <taxon>Streptomycetaceae</taxon>
        <taxon>Streptomyces</taxon>
    </lineage>
</organism>
<evidence type="ECO:0000313" key="2">
    <source>
        <dbReference type="Proteomes" id="UP001499895"/>
    </source>
</evidence>
<dbReference type="RefSeq" id="WP_344097553.1">
    <property type="nucleotide sequence ID" value="NZ_BAAAHB010000143.1"/>
</dbReference>
<dbReference type="Gene3D" id="3.10.20.30">
    <property type="match status" value="1"/>
</dbReference>
<dbReference type="PANTHER" id="PTHR34472">
    <property type="entry name" value="SULFUR CARRIER PROTEIN THIS"/>
    <property type="match status" value="1"/>
</dbReference>
<protein>
    <submittedName>
        <fullName evidence="1">Sulfur carrier protein ThiS</fullName>
    </submittedName>
</protein>